<dbReference type="VEuPathDB" id="VectorBase:GPPI031303"/>
<evidence type="ECO:0000313" key="8">
    <source>
        <dbReference type="Proteomes" id="UP000092460"/>
    </source>
</evidence>
<keyword evidence="4" id="KW-0418">Kinase</keyword>
<dbReference type="GO" id="GO:0004674">
    <property type="term" value="F:protein serine/threonine kinase activity"/>
    <property type="evidence" value="ECO:0007669"/>
    <property type="project" value="UniProtKB-KW"/>
</dbReference>
<dbReference type="SMART" id="SM00220">
    <property type="entry name" value="S_TKc"/>
    <property type="match status" value="1"/>
</dbReference>
<evidence type="ECO:0000256" key="3">
    <source>
        <dbReference type="ARBA" id="ARBA00022741"/>
    </source>
</evidence>
<evidence type="ECO:0000256" key="1">
    <source>
        <dbReference type="ARBA" id="ARBA00022527"/>
    </source>
</evidence>
<evidence type="ECO:0000256" key="5">
    <source>
        <dbReference type="ARBA" id="ARBA00022840"/>
    </source>
</evidence>
<keyword evidence="1" id="KW-0723">Serine/threonine-protein kinase</keyword>
<dbReference type="EMBL" id="JXJN01014982">
    <property type="status" value="NOT_ANNOTATED_CDS"/>
    <property type="molecule type" value="Genomic_DNA"/>
</dbReference>
<feature type="domain" description="Protein kinase" evidence="6">
    <location>
        <begin position="1"/>
        <end position="146"/>
    </location>
</feature>
<dbReference type="Gene3D" id="3.30.200.20">
    <property type="entry name" value="Phosphorylase Kinase, domain 1"/>
    <property type="match status" value="1"/>
</dbReference>
<dbReference type="PROSITE" id="PS50011">
    <property type="entry name" value="PROTEIN_KINASE_DOM"/>
    <property type="match status" value="1"/>
</dbReference>
<accession>A0A1B0BIK6</accession>
<dbReference type="Pfam" id="PF00069">
    <property type="entry name" value="Pkinase"/>
    <property type="match status" value="1"/>
</dbReference>
<keyword evidence="3" id="KW-0547">Nucleotide-binding</keyword>
<evidence type="ECO:0000259" key="6">
    <source>
        <dbReference type="PROSITE" id="PS50011"/>
    </source>
</evidence>
<dbReference type="EMBL" id="JXJN01014981">
    <property type="status" value="NOT_ANNOTATED_CDS"/>
    <property type="molecule type" value="Genomic_DNA"/>
</dbReference>
<keyword evidence="2" id="KW-0808">Transferase</keyword>
<keyword evidence="5" id="KW-0067">ATP-binding</keyword>
<dbReference type="InterPro" id="IPR008271">
    <property type="entry name" value="Ser/Thr_kinase_AS"/>
</dbReference>
<name>A0A1B0BIK6_9MUSC</name>
<proteinExistence type="predicted"/>
<evidence type="ECO:0000256" key="2">
    <source>
        <dbReference type="ARBA" id="ARBA00022679"/>
    </source>
</evidence>
<dbReference type="GO" id="GO:0005524">
    <property type="term" value="F:ATP binding"/>
    <property type="evidence" value="ECO:0007669"/>
    <property type="project" value="UniProtKB-KW"/>
</dbReference>
<keyword evidence="8" id="KW-1185">Reference proteome</keyword>
<protein>
    <recommendedName>
        <fullName evidence="6">Protein kinase domain-containing protein</fullName>
    </recommendedName>
</protein>
<dbReference type="InterPro" id="IPR000719">
    <property type="entry name" value="Prot_kinase_dom"/>
</dbReference>
<reference evidence="8" key="1">
    <citation type="submission" date="2015-01" db="EMBL/GenBank/DDBJ databases">
        <authorList>
            <person name="Aksoy S."/>
            <person name="Warren W."/>
            <person name="Wilson R.K."/>
        </authorList>
    </citation>
    <scope>NUCLEOTIDE SEQUENCE [LARGE SCALE GENOMIC DNA]</scope>
    <source>
        <strain evidence="8">IAEA</strain>
    </source>
</reference>
<dbReference type="SUPFAM" id="SSF56112">
    <property type="entry name" value="Protein kinase-like (PK-like)"/>
    <property type="match status" value="1"/>
</dbReference>
<evidence type="ECO:0000313" key="7">
    <source>
        <dbReference type="EnsemblMetazoa" id="GPPI031303-PA"/>
    </source>
</evidence>
<organism evidence="7 8">
    <name type="scientific">Glossina palpalis gambiensis</name>
    <dbReference type="NCBI Taxonomy" id="67801"/>
    <lineage>
        <taxon>Eukaryota</taxon>
        <taxon>Metazoa</taxon>
        <taxon>Ecdysozoa</taxon>
        <taxon>Arthropoda</taxon>
        <taxon>Hexapoda</taxon>
        <taxon>Insecta</taxon>
        <taxon>Pterygota</taxon>
        <taxon>Neoptera</taxon>
        <taxon>Endopterygota</taxon>
        <taxon>Diptera</taxon>
        <taxon>Brachycera</taxon>
        <taxon>Muscomorpha</taxon>
        <taxon>Hippoboscoidea</taxon>
        <taxon>Glossinidae</taxon>
        <taxon>Glossina</taxon>
    </lineage>
</organism>
<dbReference type="PANTHER" id="PTHR24351">
    <property type="entry name" value="RIBOSOMAL PROTEIN S6 KINASE"/>
    <property type="match status" value="1"/>
</dbReference>
<dbReference type="Gene3D" id="1.10.510.10">
    <property type="entry name" value="Transferase(Phosphotransferase) domain 1"/>
    <property type="match status" value="1"/>
</dbReference>
<reference evidence="7" key="2">
    <citation type="submission" date="2020-05" db="UniProtKB">
        <authorList>
            <consortium name="EnsemblMetazoa"/>
        </authorList>
    </citation>
    <scope>IDENTIFICATION</scope>
    <source>
        <strain evidence="7">IAEA</strain>
    </source>
</reference>
<dbReference type="InterPro" id="IPR011009">
    <property type="entry name" value="Kinase-like_dom_sf"/>
</dbReference>
<dbReference type="PROSITE" id="PS00108">
    <property type="entry name" value="PROTEIN_KINASE_ST"/>
    <property type="match status" value="1"/>
</dbReference>
<sequence>VLEAIQQSPFLVSLHYAFQTESKLYLVLAEVVLALEHLHKLGIIYRDIKLENILLDGQGHIVLADFGLSKIFSSESDHRAHSFCGTLEYMAPEIIRAGPGGHDLAVDWWRHKAAPQLRGVVTNELTPAACRAHNNIPTAIETEISL</sequence>
<evidence type="ECO:0000256" key="4">
    <source>
        <dbReference type="ARBA" id="ARBA00022777"/>
    </source>
</evidence>
<dbReference type="EnsemblMetazoa" id="GPPI031303-RA">
    <property type="protein sequence ID" value="GPPI031303-PA"/>
    <property type="gene ID" value="GPPI031303"/>
</dbReference>
<dbReference type="AlphaFoldDB" id="A0A1B0BIK6"/>
<dbReference type="STRING" id="67801.A0A1B0BIK6"/>
<dbReference type="Proteomes" id="UP000092460">
    <property type="component" value="Unassembled WGS sequence"/>
</dbReference>